<keyword evidence="2" id="KW-1185">Reference proteome</keyword>
<accession>A0AAN9NXR5</accession>
<comment type="caution">
    <text evidence="1">The sequence shown here is derived from an EMBL/GenBank/DDBJ whole genome shotgun (WGS) entry which is preliminary data.</text>
</comment>
<evidence type="ECO:0000313" key="2">
    <source>
        <dbReference type="Proteomes" id="UP001386955"/>
    </source>
</evidence>
<reference evidence="1 2" key="1">
    <citation type="submission" date="2024-01" db="EMBL/GenBank/DDBJ databases">
        <title>The genomes of 5 underutilized Papilionoideae crops provide insights into root nodulation and disease resistanc.</title>
        <authorList>
            <person name="Jiang F."/>
        </authorList>
    </citation>
    <scope>NUCLEOTIDE SEQUENCE [LARGE SCALE GENOMIC DNA]</scope>
    <source>
        <strain evidence="1">DUOXIRENSHENG_FW03</strain>
        <tissue evidence="1">Leaves</tissue>
    </source>
</reference>
<sequence>MSANTPTGLVISAKLLAVEDVNKFSNPLHSNTNKHIRLGKDTWVGAKFVKPEQPVISKVSRFLRNGSIIVLSNPMVSNSERDSKLNSLGCDRSLVECTLGLVKQKILKELSLTTRFSILGNCCRNP</sequence>
<dbReference type="AlphaFoldDB" id="A0AAN9NXR5"/>
<protein>
    <submittedName>
        <fullName evidence="1">Uncharacterized protein</fullName>
    </submittedName>
</protein>
<proteinExistence type="predicted"/>
<name>A0AAN9NXR5_PSOTE</name>
<evidence type="ECO:0000313" key="1">
    <source>
        <dbReference type="EMBL" id="KAK7380590.1"/>
    </source>
</evidence>
<gene>
    <name evidence="1" type="ORF">VNO78_33105</name>
</gene>
<dbReference type="EMBL" id="JAYMYS010000009">
    <property type="protein sequence ID" value="KAK7380590.1"/>
    <property type="molecule type" value="Genomic_DNA"/>
</dbReference>
<organism evidence="1 2">
    <name type="scientific">Psophocarpus tetragonolobus</name>
    <name type="common">Winged bean</name>
    <name type="synonym">Dolichos tetragonolobus</name>
    <dbReference type="NCBI Taxonomy" id="3891"/>
    <lineage>
        <taxon>Eukaryota</taxon>
        <taxon>Viridiplantae</taxon>
        <taxon>Streptophyta</taxon>
        <taxon>Embryophyta</taxon>
        <taxon>Tracheophyta</taxon>
        <taxon>Spermatophyta</taxon>
        <taxon>Magnoliopsida</taxon>
        <taxon>eudicotyledons</taxon>
        <taxon>Gunneridae</taxon>
        <taxon>Pentapetalae</taxon>
        <taxon>rosids</taxon>
        <taxon>fabids</taxon>
        <taxon>Fabales</taxon>
        <taxon>Fabaceae</taxon>
        <taxon>Papilionoideae</taxon>
        <taxon>50 kb inversion clade</taxon>
        <taxon>NPAAA clade</taxon>
        <taxon>indigoferoid/millettioid clade</taxon>
        <taxon>Phaseoleae</taxon>
        <taxon>Psophocarpus</taxon>
    </lineage>
</organism>
<dbReference type="Proteomes" id="UP001386955">
    <property type="component" value="Unassembled WGS sequence"/>
</dbReference>